<dbReference type="AlphaFoldDB" id="A0A3B1DY83"/>
<proteinExistence type="predicted"/>
<organism evidence="1">
    <name type="scientific">hydrothermal vent metagenome</name>
    <dbReference type="NCBI Taxonomy" id="652676"/>
    <lineage>
        <taxon>unclassified sequences</taxon>
        <taxon>metagenomes</taxon>
        <taxon>ecological metagenomes</taxon>
    </lineage>
</organism>
<sequence>MKTHTTRPQVANLAFHVYGRSVHPELFQAFVKKEILHDDCSVELQLGETGHLLTFQHESCTITELMATNKQPLPQRKRLIDLQIRGYKDETLKFVGGVLYQTNFQMERLEMGTFLNYHEELQYDCHSVELCHRFRTENRLSPEPLSLIRIETGVDSFLIHTFHTFPKSLSVIKTQTLIEF</sequence>
<evidence type="ECO:0000313" key="1">
    <source>
        <dbReference type="EMBL" id="VAX42143.1"/>
    </source>
</evidence>
<evidence type="ECO:0008006" key="2">
    <source>
        <dbReference type="Google" id="ProtNLM"/>
    </source>
</evidence>
<dbReference type="InterPro" id="IPR024486">
    <property type="entry name" value="DUF2617"/>
</dbReference>
<dbReference type="Pfam" id="PF10936">
    <property type="entry name" value="DUF2617"/>
    <property type="match status" value="1"/>
</dbReference>
<name>A0A3B1DY83_9ZZZZ</name>
<reference evidence="1" key="1">
    <citation type="submission" date="2018-06" db="EMBL/GenBank/DDBJ databases">
        <authorList>
            <person name="Zhirakovskaya E."/>
        </authorList>
    </citation>
    <scope>NUCLEOTIDE SEQUENCE</scope>
</reference>
<dbReference type="EMBL" id="UOGL01000626">
    <property type="protein sequence ID" value="VAX42143.1"/>
    <property type="molecule type" value="Genomic_DNA"/>
</dbReference>
<gene>
    <name evidence="1" type="ORF">MNBD_PLANCTO02-2648</name>
</gene>
<protein>
    <recommendedName>
        <fullName evidence="2">DUF2617 domain-containing protein</fullName>
    </recommendedName>
</protein>
<accession>A0A3B1DY83</accession>